<dbReference type="AlphaFoldDB" id="A0A1M6P8P6"/>
<feature type="chain" id="PRO_5012319407" evidence="1">
    <location>
        <begin position="24"/>
        <end position="394"/>
    </location>
</feature>
<keyword evidence="4" id="KW-1185">Reference proteome</keyword>
<name>A0A1M6P8P6_9BACT</name>
<dbReference type="EMBL" id="FRAU01000001">
    <property type="protein sequence ID" value="SHK04286.1"/>
    <property type="molecule type" value="Genomic_DNA"/>
</dbReference>
<evidence type="ECO:0000313" key="4">
    <source>
        <dbReference type="Proteomes" id="UP000185812"/>
    </source>
</evidence>
<protein>
    <submittedName>
        <fullName evidence="3">Por secretion system C-terminal sorting domain-containing protein</fullName>
    </submittedName>
</protein>
<evidence type="ECO:0000259" key="2">
    <source>
        <dbReference type="Pfam" id="PF18962"/>
    </source>
</evidence>
<keyword evidence="1" id="KW-0732">Signal</keyword>
<feature type="signal peptide" evidence="1">
    <location>
        <begin position="1"/>
        <end position="23"/>
    </location>
</feature>
<sequence length="394" mass="43809">MRRCAYWLLFGLFGWWQSAPLHAQITLNANHFQTLIGKAYASTIYNVNFGNTQDEQAQTRLALQSLIRKNGPSQTWDFTTLSYQQPTTFSIPYLPYDNTLPGAAAFTQADHAVLLRAYIYGSLLQDDGNYYYGLATGDSTLVLDEPFLNLKFPLTEGVSWQWPSTPSTDLEAIARFLTAITGDSTAIQTYEQYRDQLQGATVQIFWEVDGYGTLTTPAGSRETLRLKRTVRVSGVSGFSQPLDIFISYIWLSADWLQSNPAEIIQAEIVTTLTVSQGFPPVLTQVPSGAYYSVATLRPVAGEPLPQTPTVRLWGPYPNPAAGQTTLTLHLSAPQSITVRVYNLLGQEIARPFEGMLPAGTHPLSIPTRTWPTGLYLCRVETPGQSWTRRLVVMH</sequence>
<feature type="domain" description="Secretion system C-terminal sorting" evidence="2">
    <location>
        <begin position="316"/>
        <end position="392"/>
    </location>
</feature>
<organism evidence="3 4">
    <name type="scientific">Rhodothermus profundi</name>
    <dbReference type="NCBI Taxonomy" id="633813"/>
    <lineage>
        <taxon>Bacteria</taxon>
        <taxon>Pseudomonadati</taxon>
        <taxon>Rhodothermota</taxon>
        <taxon>Rhodothermia</taxon>
        <taxon>Rhodothermales</taxon>
        <taxon>Rhodothermaceae</taxon>
        <taxon>Rhodothermus</taxon>
    </lineage>
</organism>
<dbReference type="STRING" id="633813.SAMN04488087_0077"/>
<evidence type="ECO:0000256" key="1">
    <source>
        <dbReference type="SAM" id="SignalP"/>
    </source>
</evidence>
<gene>
    <name evidence="3" type="ORF">SAMN04488087_0077</name>
</gene>
<proteinExistence type="predicted"/>
<dbReference type="Proteomes" id="UP000185812">
    <property type="component" value="Unassembled WGS sequence"/>
</dbReference>
<dbReference type="InterPro" id="IPR026444">
    <property type="entry name" value="Secre_tail"/>
</dbReference>
<evidence type="ECO:0000313" key="3">
    <source>
        <dbReference type="EMBL" id="SHK04286.1"/>
    </source>
</evidence>
<dbReference type="OrthoDB" id="866189at2"/>
<dbReference type="RefSeq" id="WP_084660503.1">
    <property type="nucleotide sequence ID" value="NZ_FRAU01000001.1"/>
</dbReference>
<dbReference type="Pfam" id="PF18962">
    <property type="entry name" value="Por_Secre_tail"/>
    <property type="match status" value="1"/>
</dbReference>
<dbReference type="NCBIfam" id="TIGR04183">
    <property type="entry name" value="Por_Secre_tail"/>
    <property type="match status" value="1"/>
</dbReference>
<accession>A0A1M6P8P6</accession>
<reference evidence="4" key="1">
    <citation type="submission" date="2016-11" db="EMBL/GenBank/DDBJ databases">
        <authorList>
            <person name="Varghese N."/>
            <person name="Submissions S."/>
        </authorList>
    </citation>
    <scope>NUCLEOTIDE SEQUENCE [LARGE SCALE GENOMIC DNA]</scope>
    <source>
        <strain evidence="4">DSM 22212</strain>
    </source>
</reference>